<dbReference type="EMBL" id="FCQH01000009">
    <property type="protein sequence ID" value="CVK98616.1"/>
    <property type="molecule type" value="Genomic_DNA"/>
</dbReference>
<evidence type="ECO:0000313" key="3">
    <source>
        <dbReference type="Proteomes" id="UP000184255"/>
    </source>
</evidence>
<dbReference type="GeneID" id="65094959"/>
<dbReference type="InterPro" id="IPR011009">
    <property type="entry name" value="Kinase-like_dom_sf"/>
</dbReference>
<dbReference type="Gene3D" id="3.90.1200.10">
    <property type="match status" value="1"/>
</dbReference>
<evidence type="ECO:0000259" key="1">
    <source>
        <dbReference type="Pfam" id="PF01636"/>
    </source>
</evidence>
<accession>A0A1L7TUX7</accession>
<gene>
    <name evidence="2" type="ORF">FMAN_16167</name>
</gene>
<dbReference type="InterPro" id="IPR051678">
    <property type="entry name" value="AGP_Transferase"/>
</dbReference>
<keyword evidence="3" id="KW-1185">Reference proteome</keyword>
<feature type="domain" description="Aminoglycoside phosphotransferase" evidence="1">
    <location>
        <begin position="55"/>
        <end position="251"/>
    </location>
</feature>
<reference evidence="3" key="1">
    <citation type="journal article" date="2016" name="Genome Biol. Evol.">
        <title>Comparative 'omics' of the Fusarium fujikuroi species complex highlights differences in genetic potential and metabolite synthesis.</title>
        <authorList>
            <person name="Niehaus E.-M."/>
            <person name="Muensterkoetter M."/>
            <person name="Proctor R.H."/>
            <person name="Brown D.W."/>
            <person name="Sharon A."/>
            <person name="Idan Y."/>
            <person name="Oren-Young L."/>
            <person name="Sieber C.M."/>
            <person name="Novak O."/>
            <person name="Pencik A."/>
            <person name="Tarkowska D."/>
            <person name="Hromadova K."/>
            <person name="Freeman S."/>
            <person name="Maymon M."/>
            <person name="Elazar M."/>
            <person name="Youssef S.A."/>
            <person name="El-Shabrawy E.S.M."/>
            <person name="Shalaby A.B.A."/>
            <person name="Houterman P."/>
            <person name="Brock N.L."/>
            <person name="Burkhardt I."/>
            <person name="Tsavkelova E.A."/>
            <person name="Dickschat J.S."/>
            <person name="Galuszka P."/>
            <person name="Gueldener U."/>
            <person name="Tudzynski B."/>
        </authorList>
    </citation>
    <scope>NUCLEOTIDE SEQUENCE [LARGE SCALE GENOMIC DNA]</scope>
    <source>
        <strain evidence="3">MRC7560</strain>
    </source>
</reference>
<dbReference type="Pfam" id="PF01636">
    <property type="entry name" value="APH"/>
    <property type="match status" value="1"/>
</dbReference>
<name>A0A1L7TUX7_FUSMA</name>
<dbReference type="AlphaFoldDB" id="A0A1L7TUX7"/>
<sequence length="274" mass="31388">MESREINSGLLMRLFTLFLYNVNKIPCVRRLRKHPGRILLVSSKLCIKATAFTTLTEANTMQFVAKNTSIPVPKIYCSFKHRGRVYILMERIRGRDLSQSWTQRPGDSKARILAQLKTLITELRSVAPTDGVGVSNVDGVPIFDQCLPDKSFWGPFATIQEFHRELRRGLELGDDKEAFPGLRELIDFHNGPWEGPVFTHGDLSSLNIMADGDTVTGIVDWESAGWMPPYWEYTSAWHVNPRNTFWCDAVDGLLTPLPHELEMERIRRQYFGEF</sequence>
<evidence type="ECO:0000313" key="2">
    <source>
        <dbReference type="EMBL" id="CVK98616.1"/>
    </source>
</evidence>
<proteinExistence type="predicted"/>
<protein>
    <recommendedName>
        <fullName evidence="1">Aminoglycoside phosphotransferase domain-containing protein</fullName>
    </recommendedName>
</protein>
<dbReference type="PANTHER" id="PTHR21310">
    <property type="entry name" value="AMINOGLYCOSIDE PHOSPHOTRANSFERASE-RELATED-RELATED"/>
    <property type="match status" value="1"/>
</dbReference>
<dbReference type="CDD" id="cd05120">
    <property type="entry name" value="APH_ChoK_like"/>
    <property type="match status" value="1"/>
</dbReference>
<dbReference type="RefSeq" id="XP_041685337.1">
    <property type="nucleotide sequence ID" value="XM_041835144.1"/>
</dbReference>
<comment type="caution">
    <text evidence="2">The sequence shown here is derived from an EMBL/GenBank/DDBJ whole genome shotgun (WGS) entry which is preliminary data.</text>
</comment>
<dbReference type="SUPFAM" id="SSF56112">
    <property type="entry name" value="Protein kinase-like (PK-like)"/>
    <property type="match status" value="1"/>
</dbReference>
<organism evidence="2 3">
    <name type="scientific">Fusarium mangiferae</name>
    <name type="common">Mango malformation disease fungus</name>
    <dbReference type="NCBI Taxonomy" id="192010"/>
    <lineage>
        <taxon>Eukaryota</taxon>
        <taxon>Fungi</taxon>
        <taxon>Dikarya</taxon>
        <taxon>Ascomycota</taxon>
        <taxon>Pezizomycotina</taxon>
        <taxon>Sordariomycetes</taxon>
        <taxon>Hypocreomycetidae</taxon>
        <taxon>Hypocreales</taxon>
        <taxon>Nectriaceae</taxon>
        <taxon>Fusarium</taxon>
        <taxon>Fusarium fujikuroi species complex</taxon>
    </lineage>
</organism>
<dbReference type="InterPro" id="IPR002575">
    <property type="entry name" value="Aminoglycoside_PTrfase"/>
</dbReference>
<dbReference type="Proteomes" id="UP000184255">
    <property type="component" value="Unassembled WGS sequence"/>
</dbReference>
<dbReference type="PANTHER" id="PTHR21310:SF55">
    <property type="entry name" value="AMINOGLYCOSIDE PHOSPHOTRANSFERASE DOMAIN-CONTAINING PROTEIN"/>
    <property type="match status" value="1"/>
</dbReference>
<dbReference type="VEuPathDB" id="FungiDB:FMAN_16167"/>